<reference evidence="1 2" key="1">
    <citation type="submission" date="2012-02" db="EMBL/GenBank/DDBJ databases">
        <title>Improved High-Quality Draft Sequence of Rhizobium leguminosarum bv. trifolii WSM2297.</title>
        <authorList>
            <consortium name="US DOE Joint Genome Institute"/>
            <person name="Lucas S."/>
            <person name="Han J."/>
            <person name="Lapidus A."/>
            <person name="Cheng J.-F."/>
            <person name="Goodwin L."/>
            <person name="Pitluck S."/>
            <person name="Peters L."/>
            <person name="Ovchinnikova G."/>
            <person name="Zhang X."/>
            <person name="Detter J.C."/>
            <person name="Han C."/>
            <person name="Tapia R."/>
            <person name="Land M."/>
            <person name="Hauser L."/>
            <person name="Kyrpides N."/>
            <person name="Ivanova N."/>
            <person name="Pagani I."/>
            <person name="Brau L."/>
            <person name="Yates R."/>
            <person name="O'Hara G."/>
            <person name="Rui T."/>
            <person name="Howieson J."/>
            <person name="Reeve W."/>
            <person name="Woyke T."/>
        </authorList>
    </citation>
    <scope>NUCLEOTIDE SEQUENCE [LARGE SCALE GENOMIC DNA]</scope>
    <source>
        <strain evidence="1 2">WSM2297</strain>
    </source>
</reference>
<organism evidence="1 2">
    <name type="scientific">Rhizobium leguminosarum bv. trifolii WSM2297</name>
    <dbReference type="NCBI Taxonomy" id="754762"/>
    <lineage>
        <taxon>Bacteria</taxon>
        <taxon>Pseudomonadati</taxon>
        <taxon>Pseudomonadota</taxon>
        <taxon>Alphaproteobacteria</taxon>
        <taxon>Hyphomicrobiales</taxon>
        <taxon>Rhizobiaceae</taxon>
        <taxon>Rhizobium/Agrobacterium group</taxon>
        <taxon>Rhizobium</taxon>
    </lineage>
</organism>
<dbReference type="OrthoDB" id="9149607at2"/>
<dbReference type="SUPFAM" id="SSF48613">
    <property type="entry name" value="Heme oxygenase-like"/>
    <property type="match status" value="1"/>
</dbReference>
<dbReference type="AlphaFoldDB" id="J0CCM2"/>
<protein>
    <submittedName>
        <fullName evidence="1">Heme oxygenase</fullName>
    </submittedName>
</protein>
<dbReference type="RefSeq" id="WP_003581812.1">
    <property type="nucleotide sequence ID" value="NZ_JH719395.1"/>
</dbReference>
<dbReference type="EMBL" id="JH719395">
    <property type="protein sequence ID" value="EJC80932.1"/>
    <property type="molecule type" value="Genomic_DNA"/>
</dbReference>
<sequence>MSLRNILRAQTANCHAEVDRLFGAFDLANTEQYKTFLRAHARVVPAAENALEDAGIISLLPDWPERKRSHLLFADLSHLGDRLPAPLPPPNLRCEAALWGTLYVLEGSKLGSTLLAKSVPDHLPCSYLTPRGPKGAMRFFMDRLDTSDVADPAAAVSAAHNIFDLFLQAGQLELEAVP</sequence>
<accession>J0CCM2</accession>
<dbReference type="CDD" id="cd19166">
    <property type="entry name" value="HemeO-bac"/>
    <property type="match status" value="1"/>
</dbReference>
<dbReference type="Gene3D" id="1.20.910.10">
    <property type="entry name" value="Heme oxygenase-like"/>
    <property type="match status" value="1"/>
</dbReference>
<dbReference type="InterPro" id="IPR016084">
    <property type="entry name" value="Haem_Oase-like_multi-hlx"/>
</dbReference>
<evidence type="ECO:0000313" key="2">
    <source>
        <dbReference type="Proteomes" id="UP000005732"/>
    </source>
</evidence>
<name>J0CCM2_RHILT</name>
<dbReference type="HOGENOM" id="CLU_085041_4_0_5"/>
<gene>
    <name evidence="1" type="ORF">Rleg4DRAFT_2602</name>
</gene>
<dbReference type="Proteomes" id="UP000005732">
    <property type="component" value="Unassembled WGS sequence"/>
</dbReference>
<evidence type="ECO:0000313" key="1">
    <source>
        <dbReference type="EMBL" id="EJC80932.1"/>
    </source>
</evidence>
<proteinExistence type="predicted"/>